<dbReference type="InterPro" id="IPR008972">
    <property type="entry name" value="Cupredoxin"/>
</dbReference>
<dbReference type="InterPro" id="IPR050845">
    <property type="entry name" value="Cu-binding_ET"/>
</dbReference>
<evidence type="ECO:0000256" key="2">
    <source>
        <dbReference type="ARBA" id="ARBA00023008"/>
    </source>
</evidence>
<gene>
    <name evidence="6" type="ORF">DFQ45_106106</name>
</gene>
<keyword evidence="2" id="KW-0186">Copper</keyword>
<evidence type="ECO:0000256" key="1">
    <source>
        <dbReference type="ARBA" id="ARBA00022723"/>
    </source>
</evidence>
<feature type="region of interest" description="Disordered" evidence="3">
    <location>
        <begin position="25"/>
        <end position="47"/>
    </location>
</feature>
<reference evidence="6 7" key="1">
    <citation type="submission" date="2019-03" db="EMBL/GenBank/DDBJ databases">
        <title>Genomic Encyclopedia of Type Strains, Phase IV (KMG-IV): sequencing the most valuable type-strain genomes for metagenomic binning, comparative biology and taxonomic classification.</title>
        <authorList>
            <person name="Goeker M."/>
        </authorList>
    </citation>
    <scope>NUCLEOTIDE SEQUENCE [LARGE SCALE GENOMIC DNA]</scope>
    <source>
        <strain evidence="6 7">DSM 28679</strain>
    </source>
</reference>
<evidence type="ECO:0000313" key="6">
    <source>
        <dbReference type="EMBL" id="TDQ37879.1"/>
    </source>
</evidence>
<dbReference type="OrthoDB" id="9816061at2"/>
<dbReference type="PANTHER" id="PTHR38439">
    <property type="entry name" value="AURACYANIN-B"/>
    <property type="match status" value="1"/>
</dbReference>
<dbReference type="RefSeq" id="WP_101495907.1">
    <property type="nucleotide sequence ID" value="NZ_LNJZ01000003.1"/>
</dbReference>
<organism evidence="6 7">
    <name type="scientific">Thiopseudomonas denitrificans</name>
    <dbReference type="NCBI Taxonomy" id="1501432"/>
    <lineage>
        <taxon>Bacteria</taxon>
        <taxon>Pseudomonadati</taxon>
        <taxon>Pseudomonadota</taxon>
        <taxon>Gammaproteobacteria</taxon>
        <taxon>Pseudomonadales</taxon>
        <taxon>Pseudomonadaceae</taxon>
        <taxon>Thiopseudomonas</taxon>
    </lineage>
</organism>
<feature type="chain" id="PRO_5020315888" evidence="4">
    <location>
        <begin position="22"/>
        <end position="161"/>
    </location>
</feature>
<dbReference type="InterPro" id="IPR000923">
    <property type="entry name" value="BlueCu_1"/>
</dbReference>
<dbReference type="SUPFAM" id="SSF49503">
    <property type="entry name" value="Cupredoxins"/>
    <property type="match status" value="1"/>
</dbReference>
<dbReference type="Pfam" id="PF00127">
    <property type="entry name" value="Copper-bind"/>
    <property type="match status" value="1"/>
</dbReference>
<dbReference type="Proteomes" id="UP000294575">
    <property type="component" value="Unassembled WGS sequence"/>
</dbReference>
<dbReference type="PANTHER" id="PTHR38439:SF3">
    <property type="entry name" value="COPPER-RESISTANT CUPROPROTEIN COPI"/>
    <property type="match status" value="1"/>
</dbReference>
<name>A0A4R6U0I4_9GAMM</name>
<keyword evidence="4" id="KW-0732">Signal</keyword>
<evidence type="ECO:0000259" key="5">
    <source>
        <dbReference type="Pfam" id="PF00127"/>
    </source>
</evidence>
<comment type="caution">
    <text evidence="6">The sequence shown here is derived from an EMBL/GenBank/DDBJ whole genome shotgun (WGS) entry which is preliminary data.</text>
</comment>
<feature type="compositionally biased region" description="Basic and acidic residues" evidence="3">
    <location>
        <begin position="25"/>
        <end position="36"/>
    </location>
</feature>
<dbReference type="GO" id="GO:0009055">
    <property type="term" value="F:electron transfer activity"/>
    <property type="evidence" value="ECO:0007669"/>
    <property type="project" value="InterPro"/>
</dbReference>
<protein>
    <submittedName>
        <fullName evidence="6">Putative cupredoxin-like copper-binding protein</fullName>
    </submittedName>
</protein>
<keyword evidence="7" id="KW-1185">Reference proteome</keyword>
<feature type="domain" description="Blue (type 1) copper" evidence="5">
    <location>
        <begin position="55"/>
        <end position="160"/>
    </location>
</feature>
<sequence length="161" mass="17833">MNFKTVSLALSAAFLSTSLLANPAEEAHGHDHEHGHAVSPAGVPGTPEQVSRVIKVDAYDSMEFKHEPIVVEDGETIRFEITNHGVLTHEFAIGDKEEHKEHQIMMREMPDMQHDDPNVVTLEPGETRSLVWTFAKAADIEVACNIPGHYEGGMRSQVEIK</sequence>
<evidence type="ECO:0000313" key="7">
    <source>
        <dbReference type="Proteomes" id="UP000294575"/>
    </source>
</evidence>
<dbReference type="Gene3D" id="2.60.40.420">
    <property type="entry name" value="Cupredoxins - blue copper proteins"/>
    <property type="match status" value="1"/>
</dbReference>
<dbReference type="EMBL" id="SNYK01000006">
    <property type="protein sequence ID" value="TDQ37879.1"/>
    <property type="molecule type" value="Genomic_DNA"/>
</dbReference>
<dbReference type="CDD" id="cd04211">
    <property type="entry name" value="Cupredoxin_like_2"/>
    <property type="match status" value="1"/>
</dbReference>
<proteinExistence type="predicted"/>
<keyword evidence="1" id="KW-0479">Metal-binding</keyword>
<accession>A0A4R6U0I4</accession>
<feature type="signal peptide" evidence="4">
    <location>
        <begin position="1"/>
        <end position="21"/>
    </location>
</feature>
<dbReference type="GO" id="GO:0005507">
    <property type="term" value="F:copper ion binding"/>
    <property type="evidence" value="ECO:0007669"/>
    <property type="project" value="InterPro"/>
</dbReference>
<evidence type="ECO:0000256" key="4">
    <source>
        <dbReference type="SAM" id="SignalP"/>
    </source>
</evidence>
<evidence type="ECO:0000256" key="3">
    <source>
        <dbReference type="SAM" id="MobiDB-lite"/>
    </source>
</evidence>
<dbReference type="AlphaFoldDB" id="A0A4R6U0I4"/>